<keyword evidence="3" id="KW-0443">Lipid metabolism</keyword>
<sequence length="201" mass="23815">MNFLAHAYLSFGQEKILVGNFAADFIKGKEILRYHGDTKTGILLHREIDFFTDSHPLVKAAQSYLRPKFRHYSTVITDIFFDYFLGKHWAKFSDTPLELFVKQTYQIMERHLAELPGSFSEMFYWMRKQNWLLHYKELSGIQRTLNGLSNRTAFDSKMNEAPELLLEKEAEFEVIFFAFFRELETFAREKLVELKQIHGSH</sequence>
<name>A0ABS3BVD1_9BACT</name>
<keyword evidence="2" id="KW-0378">Hydrolase</keyword>
<keyword evidence="1" id="KW-0444">Lipid biosynthesis</keyword>
<dbReference type="RefSeq" id="WP_206569632.1">
    <property type="nucleotide sequence ID" value="NZ_JAFKCW010000002.1"/>
</dbReference>
<dbReference type="PIRSF" id="PIRSF011489">
    <property type="entry name" value="DUF479"/>
    <property type="match status" value="1"/>
</dbReference>
<protein>
    <submittedName>
        <fullName evidence="4">DUF479 domain-containing protein</fullName>
    </submittedName>
</protein>
<gene>
    <name evidence="4" type="ORF">J0A67_12355</name>
</gene>
<comment type="caution">
    <text evidence="4">The sequence shown here is derived from an EMBL/GenBank/DDBJ whole genome shotgun (WGS) entry which is preliminary data.</text>
</comment>
<dbReference type="Proteomes" id="UP000664698">
    <property type="component" value="Unassembled WGS sequence"/>
</dbReference>
<dbReference type="Pfam" id="PF04336">
    <property type="entry name" value="ACP_PD"/>
    <property type="match status" value="1"/>
</dbReference>
<dbReference type="PANTHER" id="PTHR38764">
    <property type="entry name" value="ACYL CARRIER PROTEIN PHOSPHODIESTERASE"/>
    <property type="match status" value="1"/>
</dbReference>
<evidence type="ECO:0000313" key="5">
    <source>
        <dbReference type="Proteomes" id="UP000664698"/>
    </source>
</evidence>
<dbReference type="InterPro" id="IPR007431">
    <property type="entry name" value="ACP_PD"/>
</dbReference>
<dbReference type="EMBL" id="JAFKCW010000002">
    <property type="protein sequence ID" value="MBN7801659.1"/>
    <property type="molecule type" value="Genomic_DNA"/>
</dbReference>
<keyword evidence="5" id="KW-1185">Reference proteome</keyword>
<evidence type="ECO:0000313" key="4">
    <source>
        <dbReference type="EMBL" id="MBN7801659.1"/>
    </source>
</evidence>
<accession>A0ABS3BVD1</accession>
<reference evidence="4 5" key="1">
    <citation type="submission" date="2021-03" db="EMBL/GenBank/DDBJ databases">
        <title>novel species isolated from a fishpond in China.</title>
        <authorList>
            <person name="Lu H."/>
            <person name="Cai Z."/>
        </authorList>
    </citation>
    <scope>NUCLEOTIDE SEQUENCE [LARGE SCALE GENOMIC DNA]</scope>
    <source>
        <strain evidence="4 5">JCM 31546</strain>
    </source>
</reference>
<organism evidence="4 5">
    <name type="scientific">Algoriphagus aestuariicola</name>
    <dbReference type="NCBI Taxonomy" id="1852016"/>
    <lineage>
        <taxon>Bacteria</taxon>
        <taxon>Pseudomonadati</taxon>
        <taxon>Bacteroidota</taxon>
        <taxon>Cytophagia</taxon>
        <taxon>Cytophagales</taxon>
        <taxon>Cyclobacteriaceae</taxon>
        <taxon>Algoriphagus</taxon>
    </lineage>
</organism>
<evidence type="ECO:0000256" key="2">
    <source>
        <dbReference type="ARBA" id="ARBA00022801"/>
    </source>
</evidence>
<dbReference type="PANTHER" id="PTHR38764:SF1">
    <property type="entry name" value="ACYL CARRIER PROTEIN PHOSPHODIESTERASE"/>
    <property type="match status" value="1"/>
</dbReference>
<evidence type="ECO:0000256" key="3">
    <source>
        <dbReference type="ARBA" id="ARBA00023098"/>
    </source>
</evidence>
<evidence type="ECO:0000256" key="1">
    <source>
        <dbReference type="ARBA" id="ARBA00022516"/>
    </source>
</evidence>
<proteinExistence type="predicted"/>